<evidence type="ECO:0000313" key="3">
    <source>
        <dbReference type="EMBL" id="GGM29242.1"/>
    </source>
</evidence>
<dbReference type="EMBL" id="BMLG01000005">
    <property type="protein sequence ID" value="GGM29242.1"/>
    <property type="molecule type" value="Genomic_DNA"/>
</dbReference>
<evidence type="ECO:0000256" key="1">
    <source>
        <dbReference type="SAM" id="Phobius"/>
    </source>
</evidence>
<feature type="transmembrane region" description="Helical" evidence="1">
    <location>
        <begin position="33"/>
        <end position="55"/>
    </location>
</feature>
<dbReference type="PANTHER" id="PTHR34351">
    <property type="entry name" value="SLR1927 PROTEIN-RELATED"/>
    <property type="match status" value="1"/>
</dbReference>
<dbReference type="AlphaFoldDB" id="A0A917TNS8"/>
<accession>A0A917TNS8</accession>
<feature type="domain" description="DUF58" evidence="2">
    <location>
        <begin position="220"/>
        <end position="379"/>
    </location>
</feature>
<keyword evidence="1" id="KW-0472">Membrane</keyword>
<protein>
    <recommendedName>
        <fullName evidence="2">DUF58 domain-containing protein</fullName>
    </recommendedName>
</protein>
<dbReference type="OrthoDB" id="140416at2"/>
<sequence length="421" mass="49054">MKGSLRLLLKLVQLILLFSLLFSYAMFQGGFVSWFLLYAFIPILIYLLTVMLYPLRTWNVSRNLSKDITRAGKDIEVTIILERKLWIPLPYLIIEDCYNASLQETYQSKHNLARLTESKELNKNRQFKRVVFPMFKRKLHFTYKLTDLPRGEHQFQAVRIKTGDFFGFVTKSYIFECVNRIVVYPQEKGISMKKEQNSFEEGVAPVYSLRSKNEHVVTGVREYMSGDRFSWIDWKSSARKQMIMTKQFEQEKTTDVFFILDACDKKELNQAAFETNVELVNSFVTLFENKVSNIGLLGLGLKNVYFSPQQVGAEKRLLHHYLATVQPDGDKAFADQLVEQIKRMPINLVVILFLTDLNQGIITALKQVQQRNKHVTLFLTKSSKDLSEEDQRMIQQLRVIGMMVNVCTEEVMKQDQIEVSM</sequence>
<comment type="caution">
    <text evidence="3">The sequence shown here is derived from an EMBL/GenBank/DDBJ whole genome shotgun (WGS) entry which is preliminary data.</text>
</comment>
<name>A0A917TNS8_9BACI</name>
<keyword evidence="1" id="KW-1133">Transmembrane helix</keyword>
<evidence type="ECO:0000259" key="2">
    <source>
        <dbReference type="Pfam" id="PF01882"/>
    </source>
</evidence>
<proteinExistence type="predicted"/>
<feature type="transmembrane region" description="Helical" evidence="1">
    <location>
        <begin position="7"/>
        <end position="27"/>
    </location>
</feature>
<dbReference type="InterPro" id="IPR002881">
    <property type="entry name" value="DUF58"/>
</dbReference>
<reference evidence="3" key="1">
    <citation type="journal article" date="2014" name="Int. J. Syst. Evol. Microbiol.">
        <title>Complete genome sequence of Corynebacterium casei LMG S-19264T (=DSM 44701T), isolated from a smear-ripened cheese.</title>
        <authorList>
            <consortium name="US DOE Joint Genome Institute (JGI-PGF)"/>
            <person name="Walter F."/>
            <person name="Albersmeier A."/>
            <person name="Kalinowski J."/>
            <person name="Ruckert C."/>
        </authorList>
    </citation>
    <scope>NUCLEOTIDE SEQUENCE</scope>
    <source>
        <strain evidence="3">CGMCC 1.6333</strain>
    </source>
</reference>
<evidence type="ECO:0000313" key="4">
    <source>
        <dbReference type="Proteomes" id="UP000618460"/>
    </source>
</evidence>
<gene>
    <name evidence="3" type="primary">yeaD</name>
    <name evidence="3" type="ORF">GCM10011351_14120</name>
</gene>
<organism evidence="3 4">
    <name type="scientific">Paraliobacillus quinghaiensis</name>
    <dbReference type="NCBI Taxonomy" id="470815"/>
    <lineage>
        <taxon>Bacteria</taxon>
        <taxon>Bacillati</taxon>
        <taxon>Bacillota</taxon>
        <taxon>Bacilli</taxon>
        <taxon>Bacillales</taxon>
        <taxon>Bacillaceae</taxon>
        <taxon>Paraliobacillus</taxon>
    </lineage>
</organism>
<dbReference type="Proteomes" id="UP000618460">
    <property type="component" value="Unassembled WGS sequence"/>
</dbReference>
<keyword evidence="1" id="KW-0812">Transmembrane</keyword>
<dbReference type="PANTHER" id="PTHR34351:SF2">
    <property type="entry name" value="DUF58 DOMAIN-CONTAINING PROTEIN"/>
    <property type="match status" value="1"/>
</dbReference>
<keyword evidence="4" id="KW-1185">Reference proteome</keyword>
<dbReference type="Pfam" id="PF01882">
    <property type="entry name" value="DUF58"/>
    <property type="match status" value="1"/>
</dbReference>
<reference evidence="3" key="2">
    <citation type="submission" date="2020-09" db="EMBL/GenBank/DDBJ databases">
        <authorList>
            <person name="Sun Q."/>
            <person name="Zhou Y."/>
        </authorList>
    </citation>
    <scope>NUCLEOTIDE SEQUENCE</scope>
    <source>
        <strain evidence="3">CGMCC 1.6333</strain>
    </source>
</reference>